<evidence type="ECO:0000313" key="3">
    <source>
        <dbReference type="Proteomes" id="UP000077266"/>
    </source>
</evidence>
<gene>
    <name evidence="2" type="ORF">EXIGLDRAFT_304203</name>
</gene>
<feature type="compositionally biased region" description="Pro residues" evidence="1">
    <location>
        <begin position="80"/>
        <end position="102"/>
    </location>
</feature>
<feature type="region of interest" description="Disordered" evidence="1">
    <location>
        <begin position="57"/>
        <end position="129"/>
    </location>
</feature>
<dbReference type="EMBL" id="KV426253">
    <property type="protein sequence ID" value="KZV83832.1"/>
    <property type="molecule type" value="Genomic_DNA"/>
</dbReference>
<protein>
    <submittedName>
        <fullName evidence="2">Uncharacterized protein</fullName>
    </submittedName>
</protein>
<evidence type="ECO:0000313" key="2">
    <source>
        <dbReference type="EMBL" id="KZV83832.1"/>
    </source>
</evidence>
<evidence type="ECO:0000256" key="1">
    <source>
        <dbReference type="SAM" id="MobiDB-lite"/>
    </source>
</evidence>
<proteinExistence type="predicted"/>
<accession>A0A165D5L4</accession>
<dbReference type="Proteomes" id="UP000077266">
    <property type="component" value="Unassembled WGS sequence"/>
</dbReference>
<organism evidence="2 3">
    <name type="scientific">Exidia glandulosa HHB12029</name>
    <dbReference type="NCBI Taxonomy" id="1314781"/>
    <lineage>
        <taxon>Eukaryota</taxon>
        <taxon>Fungi</taxon>
        <taxon>Dikarya</taxon>
        <taxon>Basidiomycota</taxon>
        <taxon>Agaricomycotina</taxon>
        <taxon>Agaricomycetes</taxon>
        <taxon>Auriculariales</taxon>
        <taxon>Exidiaceae</taxon>
        <taxon>Exidia</taxon>
    </lineage>
</organism>
<keyword evidence="3" id="KW-1185">Reference proteome</keyword>
<dbReference type="AlphaFoldDB" id="A0A165D5L4"/>
<feature type="region of interest" description="Disordered" evidence="1">
    <location>
        <begin position="1"/>
        <end position="40"/>
    </location>
</feature>
<dbReference type="InParanoid" id="A0A165D5L4"/>
<feature type="compositionally biased region" description="Basic and acidic residues" evidence="1">
    <location>
        <begin position="1"/>
        <end position="11"/>
    </location>
</feature>
<sequence>MGKFNSKENVDPSRGPVGALRPQARRIASDTILGRPATAIHRPAARRVRFMDAEDAIHSLQLRRVRDPQRRRSTGTLPAPLSPSPVRTRPPPGLFPPSPATPPRRRRAGAVSAPTSPLRPRASAAAQGDIDSLVAGVQAMDVADAQPVTPSPTPAAPDSEALYVAFNRMDIGSA</sequence>
<name>A0A165D5L4_EXIGL</name>
<reference evidence="2 3" key="1">
    <citation type="journal article" date="2016" name="Mol. Biol. Evol.">
        <title>Comparative Genomics of Early-Diverging Mushroom-Forming Fungi Provides Insights into the Origins of Lignocellulose Decay Capabilities.</title>
        <authorList>
            <person name="Nagy L.G."/>
            <person name="Riley R."/>
            <person name="Tritt A."/>
            <person name="Adam C."/>
            <person name="Daum C."/>
            <person name="Floudas D."/>
            <person name="Sun H."/>
            <person name="Yadav J.S."/>
            <person name="Pangilinan J."/>
            <person name="Larsson K.H."/>
            <person name="Matsuura K."/>
            <person name="Barry K."/>
            <person name="Labutti K."/>
            <person name="Kuo R."/>
            <person name="Ohm R.A."/>
            <person name="Bhattacharya S.S."/>
            <person name="Shirouzu T."/>
            <person name="Yoshinaga Y."/>
            <person name="Martin F.M."/>
            <person name="Grigoriev I.V."/>
            <person name="Hibbett D.S."/>
        </authorList>
    </citation>
    <scope>NUCLEOTIDE SEQUENCE [LARGE SCALE GENOMIC DNA]</scope>
    <source>
        <strain evidence="2 3">HHB12029</strain>
    </source>
</reference>